<evidence type="ECO:0000256" key="1">
    <source>
        <dbReference type="SAM" id="Phobius"/>
    </source>
</evidence>
<dbReference type="VEuPathDB" id="TriTrypDB:ECC02_010954"/>
<proteinExistence type="predicted"/>
<dbReference type="VEuPathDB" id="TriTrypDB:TcG_12628"/>
<evidence type="ECO:0000313" key="2">
    <source>
        <dbReference type="EMBL" id="PWV09822.1"/>
    </source>
</evidence>
<dbReference type="VEuPathDB" id="TriTrypDB:C4B63_32g184"/>
<dbReference type="EMBL" id="PRFC01000074">
    <property type="protein sequence ID" value="PWV09822.1"/>
    <property type="molecule type" value="Genomic_DNA"/>
</dbReference>
<dbReference type="AlphaFoldDB" id="A0A2V2WNQ2"/>
<reference evidence="2 3" key="1">
    <citation type="journal article" date="2018" name="Microb. Genom.">
        <title>Expanding an expanded genome: long-read sequencing of Trypanosoma cruzi.</title>
        <authorList>
            <person name="Berna L."/>
            <person name="Rodriguez M."/>
            <person name="Chiribao M.L."/>
            <person name="Parodi-Talice A."/>
            <person name="Pita S."/>
            <person name="Rijo G."/>
            <person name="Alvarez-Valin F."/>
            <person name="Robello C."/>
        </authorList>
    </citation>
    <scope>NUCLEOTIDE SEQUENCE [LARGE SCALE GENOMIC DNA]</scope>
    <source>
        <strain evidence="2 3">TCC</strain>
    </source>
</reference>
<dbReference type="VEuPathDB" id="TriTrypDB:TcBrA4_0060350"/>
<sequence>MCGLTTLLSVLFCREDWIRLPATFGIAMWPKRCLEGVERPQGTAFVFICGSVTGEEMRTFRHLASRCLLTPYLVSLWLLSGAPAFYWMIGTAEVWRTFATPSFSIFVARRVRDGFLLPHCMGCCKAILCATRLCGGCHAVEVFDVIEVPLDGWSGDLPAQVIIDGFTRPFELAVSLLYFYELTADIAEYIQVAAVLHTFKVLSSAPSTAAADRPVSLKDLGGGFVQFVPRPELLLPFLSARHAHSVNLLFSLQWEEWVMTNLGRRWHFLLHRWVIGQRRSMHQSFLRVGDRHSVAEKIWMGVHRDKIRALFPCLCRWNAMICPLL</sequence>
<accession>A0A2V2WNQ2</accession>
<protein>
    <submittedName>
        <fullName evidence="2">Uncharacterized protein</fullName>
    </submittedName>
</protein>
<dbReference type="Proteomes" id="UP000246078">
    <property type="component" value="Unassembled WGS sequence"/>
</dbReference>
<organism evidence="2 3">
    <name type="scientific">Trypanosoma cruzi</name>
    <dbReference type="NCBI Taxonomy" id="5693"/>
    <lineage>
        <taxon>Eukaryota</taxon>
        <taxon>Discoba</taxon>
        <taxon>Euglenozoa</taxon>
        <taxon>Kinetoplastea</taxon>
        <taxon>Metakinetoplastina</taxon>
        <taxon>Trypanosomatida</taxon>
        <taxon>Trypanosomatidae</taxon>
        <taxon>Trypanosoma</taxon>
        <taxon>Schizotrypanum</taxon>
    </lineage>
</organism>
<keyword evidence="1" id="KW-0812">Transmembrane</keyword>
<keyword evidence="1" id="KW-1133">Transmembrane helix</keyword>
<evidence type="ECO:0000313" key="3">
    <source>
        <dbReference type="Proteomes" id="UP000246078"/>
    </source>
</evidence>
<name>A0A2V2WNQ2_TRYCR</name>
<dbReference type="VEuPathDB" id="TriTrypDB:C3747_74g174"/>
<dbReference type="VEuPathDB" id="TriTrypDB:Tc_MARK_5344"/>
<dbReference type="VEuPathDB" id="TriTrypDB:TcCL_ESM08164"/>
<feature type="transmembrane region" description="Helical" evidence="1">
    <location>
        <begin position="67"/>
        <end position="89"/>
    </location>
</feature>
<gene>
    <name evidence="2" type="ORF">C3747_74g174</name>
</gene>
<comment type="caution">
    <text evidence="2">The sequence shown here is derived from an EMBL/GenBank/DDBJ whole genome shotgun (WGS) entry which is preliminary data.</text>
</comment>
<dbReference type="VEuPathDB" id="TriTrypDB:TCSYLVIO_006523"/>
<dbReference type="VEuPathDB" id="TriTrypDB:TCDM_12870"/>
<keyword evidence="1" id="KW-0472">Membrane</keyword>